<gene>
    <name evidence="5" type="ORF">K239x_51930</name>
</gene>
<proteinExistence type="predicted"/>
<keyword evidence="2" id="KW-0408">Iron</keyword>
<dbReference type="GO" id="GO:0046872">
    <property type="term" value="F:metal ion binding"/>
    <property type="evidence" value="ECO:0007669"/>
    <property type="project" value="UniProtKB-KW"/>
</dbReference>
<dbReference type="InterPro" id="IPR038492">
    <property type="entry name" value="GBBH-like_N_sf"/>
</dbReference>
<dbReference type="AlphaFoldDB" id="A0A517P1C5"/>
<dbReference type="Gene3D" id="3.30.2020.30">
    <property type="match status" value="1"/>
</dbReference>
<name>A0A517P1C5_9BACT</name>
<accession>A0A517P1C5</accession>
<sequence length="126" mass="13966">MNPMNTPDPKRTETDVTPTDIKREGDSIIVIDWSDGTETQWTAARLRKACPCATCREKKRGNDEAKEDATGPMLLPILSAAEAKPLRIESMRPVGSYAYNIAFSDGHNSGIFPFVLLHENEISESE</sequence>
<protein>
    <recommendedName>
        <fullName evidence="4">Gamma-butyrobetaine hydroxylase-like N-terminal domain-containing protein</fullName>
    </recommendedName>
</protein>
<keyword evidence="6" id="KW-1185">Reference proteome</keyword>
<dbReference type="PANTHER" id="PTHR35303">
    <property type="entry name" value="OS02G0197800 PROTEIN"/>
    <property type="match status" value="1"/>
</dbReference>
<evidence type="ECO:0000256" key="1">
    <source>
        <dbReference type="ARBA" id="ARBA00022723"/>
    </source>
</evidence>
<dbReference type="Proteomes" id="UP000319817">
    <property type="component" value="Chromosome"/>
</dbReference>
<dbReference type="InterPro" id="IPR010376">
    <property type="entry name" value="GBBH-like_N"/>
</dbReference>
<organism evidence="5 6">
    <name type="scientific">Stieleria marina</name>
    <dbReference type="NCBI Taxonomy" id="1930275"/>
    <lineage>
        <taxon>Bacteria</taxon>
        <taxon>Pseudomonadati</taxon>
        <taxon>Planctomycetota</taxon>
        <taxon>Planctomycetia</taxon>
        <taxon>Pirellulales</taxon>
        <taxon>Pirellulaceae</taxon>
        <taxon>Stieleria</taxon>
    </lineage>
</organism>
<dbReference type="PANTHER" id="PTHR35303:SF5">
    <property type="entry name" value="OS02G0197800 PROTEIN"/>
    <property type="match status" value="1"/>
</dbReference>
<keyword evidence="1" id="KW-0479">Metal-binding</keyword>
<reference evidence="5 6" key="1">
    <citation type="submission" date="2019-02" db="EMBL/GenBank/DDBJ databases">
        <title>Deep-cultivation of Planctomycetes and their phenomic and genomic characterization uncovers novel biology.</title>
        <authorList>
            <person name="Wiegand S."/>
            <person name="Jogler M."/>
            <person name="Boedeker C."/>
            <person name="Pinto D."/>
            <person name="Vollmers J."/>
            <person name="Rivas-Marin E."/>
            <person name="Kohn T."/>
            <person name="Peeters S.H."/>
            <person name="Heuer A."/>
            <person name="Rast P."/>
            <person name="Oberbeckmann S."/>
            <person name="Bunk B."/>
            <person name="Jeske O."/>
            <person name="Meyerdierks A."/>
            <person name="Storesund J.E."/>
            <person name="Kallscheuer N."/>
            <person name="Luecker S."/>
            <person name="Lage O.M."/>
            <person name="Pohl T."/>
            <person name="Merkel B.J."/>
            <person name="Hornburger P."/>
            <person name="Mueller R.-W."/>
            <person name="Bruemmer F."/>
            <person name="Labrenz M."/>
            <person name="Spormann A.M."/>
            <person name="Op den Camp H."/>
            <person name="Overmann J."/>
            <person name="Amann R."/>
            <person name="Jetten M.S.M."/>
            <person name="Mascher T."/>
            <person name="Medema M.H."/>
            <person name="Devos D.P."/>
            <person name="Kaster A.-K."/>
            <person name="Ovreas L."/>
            <person name="Rohde M."/>
            <person name="Galperin M.Y."/>
            <person name="Jogler C."/>
        </authorList>
    </citation>
    <scope>NUCLEOTIDE SEQUENCE [LARGE SCALE GENOMIC DNA]</scope>
    <source>
        <strain evidence="5 6">K23_9</strain>
    </source>
</reference>
<evidence type="ECO:0000256" key="2">
    <source>
        <dbReference type="ARBA" id="ARBA00023004"/>
    </source>
</evidence>
<feature type="domain" description="Gamma-butyrobetaine hydroxylase-like N-terminal" evidence="4">
    <location>
        <begin position="25"/>
        <end position="118"/>
    </location>
</feature>
<evidence type="ECO:0000313" key="6">
    <source>
        <dbReference type="Proteomes" id="UP000319817"/>
    </source>
</evidence>
<dbReference type="EMBL" id="CP036526">
    <property type="protein sequence ID" value="QDT13176.1"/>
    <property type="molecule type" value="Genomic_DNA"/>
</dbReference>
<feature type="compositionally biased region" description="Basic and acidic residues" evidence="3">
    <location>
        <begin position="8"/>
        <end position="21"/>
    </location>
</feature>
<evidence type="ECO:0000313" key="5">
    <source>
        <dbReference type="EMBL" id="QDT13176.1"/>
    </source>
</evidence>
<evidence type="ECO:0000256" key="3">
    <source>
        <dbReference type="SAM" id="MobiDB-lite"/>
    </source>
</evidence>
<dbReference type="Pfam" id="PF06155">
    <property type="entry name" value="GBBH-like_N"/>
    <property type="match status" value="1"/>
</dbReference>
<feature type="region of interest" description="Disordered" evidence="3">
    <location>
        <begin position="1"/>
        <end position="21"/>
    </location>
</feature>
<evidence type="ECO:0000259" key="4">
    <source>
        <dbReference type="Pfam" id="PF06155"/>
    </source>
</evidence>